<sequence>ILRIKKRFEFKSYKELQNQAMPVRMIKRKIMEHESEKFPVSINALRIFIEGNMIKENLLEIFDESLTQKIDYDSFENKILSFLKSKLFDQLKKNPNDFIYLLQCLKESSFDEIIFSLNMRGVNDILKIVNIDEEIIEKVKMNMIRYNIQEQDLLLLNDPEKNLLYQTNKLLCDLKYPFLQNIIESIDNLSGVNVVNLIYRDEIVLQKFWSILEDRLGFTINDLREFVRKKQIVEKVFFHDLNLSNYSQIILLLNFDEYINNIVKDIY</sequence>
<proteinExistence type="predicted"/>
<organism evidence="1">
    <name type="scientific">marine sediment metagenome</name>
    <dbReference type="NCBI Taxonomy" id="412755"/>
    <lineage>
        <taxon>unclassified sequences</taxon>
        <taxon>metagenomes</taxon>
        <taxon>ecological metagenomes</taxon>
    </lineage>
</organism>
<feature type="non-terminal residue" evidence="1">
    <location>
        <position position="1"/>
    </location>
</feature>
<dbReference type="EMBL" id="BARW01022541">
    <property type="protein sequence ID" value="GAJ00455.1"/>
    <property type="molecule type" value="Genomic_DNA"/>
</dbReference>
<name>X1V6N2_9ZZZZ</name>
<evidence type="ECO:0000313" key="1">
    <source>
        <dbReference type="EMBL" id="GAJ00455.1"/>
    </source>
</evidence>
<gene>
    <name evidence="1" type="ORF">S12H4_37585</name>
</gene>
<reference evidence="1" key="1">
    <citation type="journal article" date="2014" name="Front. Microbiol.">
        <title>High frequency of phylogenetically diverse reductive dehalogenase-homologous genes in deep subseafloor sedimentary metagenomes.</title>
        <authorList>
            <person name="Kawai M."/>
            <person name="Futagami T."/>
            <person name="Toyoda A."/>
            <person name="Takaki Y."/>
            <person name="Nishi S."/>
            <person name="Hori S."/>
            <person name="Arai W."/>
            <person name="Tsubouchi T."/>
            <person name="Morono Y."/>
            <person name="Uchiyama I."/>
            <person name="Ito T."/>
            <person name="Fujiyama A."/>
            <person name="Inagaki F."/>
            <person name="Takami H."/>
        </authorList>
    </citation>
    <scope>NUCLEOTIDE SEQUENCE</scope>
    <source>
        <strain evidence="1">Expedition CK06-06</strain>
    </source>
</reference>
<accession>X1V6N2</accession>
<feature type="non-terminal residue" evidence="1">
    <location>
        <position position="267"/>
    </location>
</feature>
<protein>
    <submittedName>
        <fullName evidence="1">Uncharacterized protein</fullName>
    </submittedName>
</protein>
<comment type="caution">
    <text evidence="1">The sequence shown here is derived from an EMBL/GenBank/DDBJ whole genome shotgun (WGS) entry which is preliminary data.</text>
</comment>
<dbReference type="AlphaFoldDB" id="X1V6N2"/>